<dbReference type="Proteomes" id="UP001139451">
    <property type="component" value="Unassembled WGS sequence"/>
</dbReference>
<proteinExistence type="inferred from homology"/>
<feature type="domain" description="HTH lysR-type" evidence="5">
    <location>
        <begin position="12"/>
        <end position="69"/>
    </location>
</feature>
<evidence type="ECO:0000256" key="3">
    <source>
        <dbReference type="ARBA" id="ARBA00023125"/>
    </source>
</evidence>
<dbReference type="InterPro" id="IPR036390">
    <property type="entry name" value="WH_DNA-bd_sf"/>
</dbReference>
<dbReference type="Gene3D" id="3.40.190.290">
    <property type="match status" value="1"/>
</dbReference>
<evidence type="ECO:0000256" key="1">
    <source>
        <dbReference type="ARBA" id="ARBA00009437"/>
    </source>
</evidence>
<dbReference type="PROSITE" id="PS50931">
    <property type="entry name" value="HTH_LYSR"/>
    <property type="match status" value="2"/>
</dbReference>
<accession>A0A9X2HIQ6</accession>
<dbReference type="Pfam" id="PF03466">
    <property type="entry name" value="LysR_substrate"/>
    <property type="match status" value="1"/>
</dbReference>
<dbReference type="SUPFAM" id="SSF53850">
    <property type="entry name" value="Periplasmic binding protein-like II"/>
    <property type="match status" value="1"/>
</dbReference>
<dbReference type="AlphaFoldDB" id="A0A9X2HIQ6"/>
<gene>
    <name evidence="6" type="ORF">M9978_05360</name>
</gene>
<protein>
    <submittedName>
        <fullName evidence="6">LysR family transcriptional regulator</fullName>
    </submittedName>
</protein>
<dbReference type="InterPro" id="IPR005119">
    <property type="entry name" value="LysR_subst-bd"/>
</dbReference>
<sequence length="411" mass="44764">MDTNAAGIAASLSFRQLKLFESVGRLNSVRKASEECNLSQPAVTQSLAKLEQQIGVALLERRASGSYLNELGEIFHRRTTRLFALIERALIDLGVPGGESAAPVIARRISRSQARSLIAIVDGGSFAQAATTLGLSQASLQRAARDLESNVKKSLYYRTAAGVMVTPQGIEFGRKIKLAAQEIEWGIKEIETARGNFASQITIGALPFGGSVLLASVLDEFVTTHRNADVKIINEGASEMLNRLRAGDVDFVIGIVQETLGDDLSNEALGETPYNIVARRGHKLLRQGKVTVADLLDHEWVVATEGSSRRACFERLFTGQAPKASIATCSLPVIRHLLARSDRLTLMTSYELLHEDGTLAPLSFGPIDRPPSIGITMRADWLPTQLHRDFIELLRRHVAGNAVRPLLREVG</sequence>
<keyword evidence="7" id="KW-1185">Reference proteome</keyword>
<dbReference type="Pfam" id="PF00126">
    <property type="entry name" value="HTH_1"/>
    <property type="match status" value="2"/>
</dbReference>
<evidence type="ECO:0000256" key="2">
    <source>
        <dbReference type="ARBA" id="ARBA00023015"/>
    </source>
</evidence>
<dbReference type="GO" id="GO:0000976">
    <property type="term" value="F:transcription cis-regulatory region binding"/>
    <property type="evidence" value="ECO:0007669"/>
    <property type="project" value="TreeGrafter"/>
</dbReference>
<dbReference type="InterPro" id="IPR036388">
    <property type="entry name" value="WH-like_DNA-bd_sf"/>
</dbReference>
<dbReference type="EMBL" id="JAMLDX010000003">
    <property type="protein sequence ID" value="MCP3729854.1"/>
    <property type="molecule type" value="Genomic_DNA"/>
</dbReference>
<evidence type="ECO:0000313" key="6">
    <source>
        <dbReference type="EMBL" id="MCP3729854.1"/>
    </source>
</evidence>
<evidence type="ECO:0000259" key="5">
    <source>
        <dbReference type="PROSITE" id="PS50931"/>
    </source>
</evidence>
<dbReference type="InterPro" id="IPR000847">
    <property type="entry name" value="LysR_HTH_N"/>
</dbReference>
<dbReference type="PANTHER" id="PTHR30126">
    <property type="entry name" value="HTH-TYPE TRANSCRIPTIONAL REGULATOR"/>
    <property type="match status" value="1"/>
</dbReference>
<dbReference type="Gene3D" id="1.10.10.10">
    <property type="entry name" value="Winged helix-like DNA-binding domain superfamily/Winged helix DNA-binding domain"/>
    <property type="match status" value="2"/>
</dbReference>
<keyword evidence="3" id="KW-0238">DNA-binding</keyword>
<dbReference type="RefSeq" id="WP_254291950.1">
    <property type="nucleotide sequence ID" value="NZ_JAMLDX010000003.1"/>
</dbReference>
<organism evidence="6 7">
    <name type="scientific">Sphingomonas tagetis</name>
    <dbReference type="NCBI Taxonomy" id="2949092"/>
    <lineage>
        <taxon>Bacteria</taxon>
        <taxon>Pseudomonadati</taxon>
        <taxon>Pseudomonadota</taxon>
        <taxon>Alphaproteobacteria</taxon>
        <taxon>Sphingomonadales</taxon>
        <taxon>Sphingomonadaceae</taxon>
        <taxon>Sphingomonas</taxon>
    </lineage>
</organism>
<reference evidence="6" key="1">
    <citation type="submission" date="2022-05" db="EMBL/GenBank/DDBJ databases">
        <title>Sphingomonas sp. strain MG17 Genome sequencing and assembly.</title>
        <authorList>
            <person name="Kim I."/>
        </authorList>
    </citation>
    <scope>NUCLEOTIDE SEQUENCE</scope>
    <source>
        <strain evidence="6">MG17</strain>
    </source>
</reference>
<dbReference type="SUPFAM" id="SSF46785">
    <property type="entry name" value="Winged helix' DNA-binding domain"/>
    <property type="match status" value="2"/>
</dbReference>
<name>A0A9X2HIQ6_9SPHN</name>
<dbReference type="GO" id="GO:0003700">
    <property type="term" value="F:DNA-binding transcription factor activity"/>
    <property type="evidence" value="ECO:0007669"/>
    <property type="project" value="InterPro"/>
</dbReference>
<dbReference type="PRINTS" id="PR00039">
    <property type="entry name" value="HTHLYSR"/>
</dbReference>
<evidence type="ECO:0000256" key="4">
    <source>
        <dbReference type="ARBA" id="ARBA00023163"/>
    </source>
</evidence>
<comment type="caution">
    <text evidence="6">The sequence shown here is derived from an EMBL/GenBank/DDBJ whole genome shotgun (WGS) entry which is preliminary data.</text>
</comment>
<keyword evidence="4" id="KW-0804">Transcription</keyword>
<evidence type="ECO:0000313" key="7">
    <source>
        <dbReference type="Proteomes" id="UP001139451"/>
    </source>
</evidence>
<dbReference type="PANTHER" id="PTHR30126:SF97">
    <property type="entry name" value="HTH-TYPE TRANSCRIPTIONAL REGULATOR ABGR"/>
    <property type="match status" value="1"/>
</dbReference>
<comment type="similarity">
    <text evidence="1">Belongs to the LysR transcriptional regulatory family.</text>
</comment>
<keyword evidence="2" id="KW-0805">Transcription regulation</keyword>
<feature type="domain" description="HTH lysR-type" evidence="5">
    <location>
        <begin position="113"/>
        <end position="166"/>
    </location>
</feature>